<gene>
    <name evidence="1" type="ORF">B0H17DRAFT_952498</name>
</gene>
<evidence type="ECO:0000313" key="1">
    <source>
        <dbReference type="EMBL" id="KAJ7663596.1"/>
    </source>
</evidence>
<dbReference type="AlphaFoldDB" id="A0AAD7CU63"/>
<protein>
    <submittedName>
        <fullName evidence="1">Uncharacterized protein</fullName>
    </submittedName>
</protein>
<name>A0AAD7CU63_MYCRO</name>
<evidence type="ECO:0000313" key="2">
    <source>
        <dbReference type="Proteomes" id="UP001221757"/>
    </source>
</evidence>
<comment type="caution">
    <text evidence="1">The sequence shown here is derived from an EMBL/GenBank/DDBJ whole genome shotgun (WGS) entry which is preliminary data.</text>
</comment>
<organism evidence="1 2">
    <name type="scientific">Mycena rosella</name>
    <name type="common">Pink bonnet</name>
    <name type="synonym">Agaricus rosellus</name>
    <dbReference type="NCBI Taxonomy" id="1033263"/>
    <lineage>
        <taxon>Eukaryota</taxon>
        <taxon>Fungi</taxon>
        <taxon>Dikarya</taxon>
        <taxon>Basidiomycota</taxon>
        <taxon>Agaricomycotina</taxon>
        <taxon>Agaricomycetes</taxon>
        <taxon>Agaricomycetidae</taxon>
        <taxon>Agaricales</taxon>
        <taxon>Marasmiineae</taxon>
        <taxon>Mycenaceae</taxon>
        <taxon>Mycena</taxon>
    </lineage>
</organism>
<keyword evidence="2" id="KW-1185">Reference proteome</keyword>
<dbReference type="Proteomes" id="UP001221757">
    <property type="component" value="Unassembled WGS sequence"/>
</dbReference>
<dbReference type="Gene3D" id="3.60.130.30">
    <property type="match status" value="1"/>
</dbReference>
<dbReference type="EMBL" id="JARKIE010000231">
    <property type="protein sequence ID" value="KAJ7663596.1"/>
    <property type="molecule type" value="Genomic_DNA"/>
</dbReference>
<reference evidence="1" key="1">
    <citation type="submission" date="2023-03" db="EMBL/GenBank/DDBJ databases">
        <title>Massive genome expansion in bonnet fungi (Mycena s.s.) driven by repeated elements and novel gene families across ecological guilds.</title>
        <authorList>
            <consortium name="Lawrence Berkeley National Laboratory"/>
            <person name="Harder C.B."/>
            <person name="Miyauchi S."/>
            <person name="Viragh M."/>
            <person name="Kuo A."/>
            <person name="Thoen E."/>
            <person name="Andreopoulos B."/>
            <person name="Lu D."/>
            <person name="Skrede I."/>
            <person name="Drula E."/>
            <person name="Henrissat B."/>
            <person name="Morin E."/>
            <person name="Kohler A."/>
            <person name="Barry K."/>
            <person name="LaButti K."/>
            <person name="Morin E."/>
            <person name="Salamov A."/>
            <person name="Lipzen A."/>
            <person name="Mereny Z."/>
            <person name="Hegedus B."/>
            <person name="Baldrian P."/>
            <person name="Stursova M."/>
            <person name="Weitz H."/>
            <person name="Taylor A."/>
            <person name="Grigoriev I.V."/>
            <person name="Nagy L.G."/>
            <person name="Martin F."/>
            <person name="Kauserud H."/>
        </authorList>
    </citation>
    <scope>NUCLEOTIDE SEQUENCE</scope>
    <source>
        <strain evidence="1">CBHHK067</strain>
    </source>
</reference>
<accession>A0AAD7CU63</accession>
<sequence>MPKELSWENSRHFGYSYLSIAYTWYYRMHEKGHGAPSDVHPNKLHSGVKVNFHQRVPYSTVGTLKKSMEFEAVVEIFSEILEFQRINFQYANPTAYDEVRVFADVLPLNTASPVYPFAGFMMNFRVVTDAHKDSKDAKWCLIIFVKDGEGGQLCLHELGLKVDGQTGNILIFPSCWVTHFNLHFQGHRISLVLHTDKEGDEWVKDRGGWGDHIVRHHATYARE</sequence>
<proteinExistence type="predicted"/>